<proteinExistence type="predicted"/>
<name>A0ABS4T7V6_9PSEU</name>
<sequence>MSDPIAEMEQERAAVLAELGQAAEQAAAWEAERNRLAVKAKALGASNIIIGEVMGYSDVGAAKLIQRERGTASVE</sequence>
<evidence type="ECO:0000313" key="2">
    <source>
        <dbReference type="Proteomes" id="UP001519332"/>
    </source>
</evidence>
<keyword evidence="2" id="KW-1185">Reference proteome</keyword>
<dbReference type="Proteomes" id="UP001519332">
    <property type="component" value="Unassembled WGS sequence"/>
</dbReference>
<protein>
    <submittedName>
        <fullName evidence="1">Uncharacterized protein</fullName>
    </submittedName>
</protein>
<comment type="caution">
    <text evidence="1">The sequence shown here is derived from an EMBL/GenBank/DDBJ whole genome shotgun (WGS) entry which is preliminary data.</text>
</comment>
<dbReference type="EMBL" id="JAGINW010000001">
    <property type="protein sequence ID" value="MBP2320473.1"/>
    <property type="molecule type" value="Genomic_DNA"/>
</dbReference>
<gene>
    <name evidence="1" type="ORF">JOF56_000858</name>
</gene>
<reference evidence="1 2" key="1">
    <citation type="submission" date="2021-03" db="EMBL/GenBank/DDBJ databases">
        <title>Sequencing the genomes of 1000 actinobacteria strains.</title>
        <authorList>
            <person name="Klenk H.-P."/>
        </authorList>
    </citation>
    <scope>NUCLEOTIDE SEQUENCE [LARGE SCALE GENOMIC DNA]</scope>
    <source>
        <strain evidence="1 2">DSM 46670</strain>
    </source>
</reference>
<dbReference type="RefSeq" id="WP_209634670.1">
    <property type="nucleotide sequence ID" value="NZ_JAGINW010000001.1"/>
</dbReference>
<accession>A0ABS4T7V6</accession>
<organism evidence="1 2">
    <name type="scientific">Kibdelosporangium banguiense</name>
    <dbReference type="NCBI Taxonomy" id="1365924"/>
    <lineage>
        <taxon>Bacteria</taxon>
        <taxon>Bacillati</taxon>
        <taxon>Actinomycetota</taxon>
        <taxon>Actinomycetes</taxon>
        <taxon>Pseudonocardiales</taxon>
        <taxon>Pseudonocardiaceae</taxon>
        <taxon>Kibdelosporangium</taxon>
    </lineage>
</organism>
<evidence type="ECO:0000313" key="1">
    <source>
        <dbReference type="EMBL" id="MBP2320473.1"/>
    </source>
</evidence>